<reference evidence="6 7" key="2">
    <citation type="submission" date="2019-06" db="EMBL/GenBank/DDBJ databases">
        <title>Co-occurence of chitin degradation, pigmentation and bioactivity in marine Pseudoalteromonas.</title>
        <authorList>
            <person name="Sonnenschein E.C."/>
            <person name="Bech P.K."/>
        </authorList>
    </citation>
    <scope>NUCLEOTIDE SEQUENCE [LARGE SCALE GENOMIC DNA]</scope>
    <source>
        <strain evidence="7">S2231</strain>
        <strain evidence="4 6">S2233</strain>
    </source>
</reference>
<keyword evidence="1 2" id="KW-0238">DNA-binding</keyword>
<dbReference type="Gene3D" id="1.10.357.10">
    <property type="entry name" value="Tetracycline Repressor, domain 2"/>
    <property type="match status" value="1"/>
</dbReference>
<keyword evidence="6" id="KW-1185">Reference proteome</keyword>
<evidence type="ECO:0000313" key="4">
    <source>
        <dbReference type="EMBL" id="TMP40116.1"/>
    </source>
</evidence>
<protein>
    <submittedName>
        <fullName evidence="5">TetR/AcrR family transcriptional regulator</fullName>
    </submittedName>
</protein>
<dbReference type="EMBL" id="PNCL01000079">
    <property type="protein sequence ID" value="TMP56831.1"/>
    <property type="molecule type" value="Genomic_DNA"/>
</dbReference>
<proteinExistence type="predicted"/>
<evidence type="ECO:0000313" key="7">
    <source>
        <dbReference type="Proteomes" id="UP000307706"/>
    </source>
</evidence>
<dbReference type="EMBL" id="PNCK01000091">
    <property type="protein sequence ID" value="TMP40116.1"/>
    <property type="molecule type" value="Genomic_DNA"/>
</dbReference>
<dbReference type="GO" id="GO:0003677">
    <property type="term" value="F:DNA binding"/>
    <property type="evidence" value="ECO:0007669"/>
    <property type="project" value="UniProtKB-UniRule"/>
</dbReference>
<evidence type="ECO:0000313" key="6">
    <source>
        <dbReference type="Proteomes" id="UP000305730"/>
    </source>
</evidence>
<reference evidence="5" key="3">
    <citation type="submission" date="2019-09" db="EMBL/GenBank/DDBJ databases">
        <title>Co-occurence of chitin degradation, pigmentation and bioactivity in marine Pseudoalteromonas.</title>
        <authorList>
            <person name="Sonnenschein E.C."/>
            <person name="Bech P.K."/>
        </authorList>
    </citation>
    <scope>NUCLEOTIDE SEQUENCE</scope>
    <source>
        <strain evidence="5">S2231</strain>
    </source>
</reference>
<dbReference type="InterPro" id="IPR009057">
    <property type="entry name" value="Homeodomain-like_sf"/>
</dbReference>
<dbReference type="RefSeq" id="WP_138598324.1">
    <property type="nucleotide sequence ID" value="NZ_PNCK01000091.1"/>
</dbReference>
<dbReference type="AlphaFoldDB" id="A0A5S3XLX0"/>
<dbReference type="PROSITE" id="PS50977">
    <property type="entry name" value="HTH_TETR_2"/>
    <property type="match status" value="1"/>
</dbReference>
<accession>A0A5S3XLX0</accession>
<evidence type="ECO:0000259" key="3">
    <source>
        <dbReference type="PROSITE" id="PS50977"/>
    </source>
</evidence>
<organism evidence="5 7">
    <name type="scientific">Pseudoalteromonas citrea</name>
    <dbReference type="NCBI Taxonomy" id="43655"/>
    <lineage>
        <taxon>Bacteria</taxon>
        <taxon>Pseudomonadati</taxon>
        <taxon>Pseudomonadota</taxon>
        <taxon>Gammaproteobacteria</taxon>
        <taxon>Alteromonadales</taxon>
        <taxon>Pseudoalteromonadaceae</taxon>
        <taxon>Pseudoalteromonas</taxon>
    </lineage>
</organism>
<gene>
    <name evidence="5" type="ORF">CWB96_14360</name>
    <name evidence="4" type="ORF">CWB97_19700</name>
</gene>
<reference evidence="5 7" key="1">
    <citation type="submission" date="2017-12" db="EMBL/GenBank/DDBJ databases">
        <authorList>
            <person name="Paulsen S."/>
            <person name="Gram L.K."/>
        </authorList>
    </citation>
    <scope>NUCLEOTIDE SEQUENCE [LARGE SCALE GENOMIC DNA]</scope>
    <source>
        <strain evidence="5 7">S2231</strain>
        <strain evidence="4">S2233</strain>
    </source>
</reference>
<dbReference type="InterPro" id="IPR001647">
    <property type="entry name" value="HTH_TetR"/>
</dbReference>
<sequence>MNSKQPQYNKTQWLDNALKHLTQFGPQQLKIANLCNAFNVTKGSFYHHFKNRDDFVHALMQYWYEQTTLNFIAQADTQSSPLEKLNRLDQVIATNNIEAEVHIRAWSLTEPFIAEHLKKIDTHRQSYLQTCYQELGLPAELAHKLAIMSYAQFLGLLHLKPQPSIHQCLELSTLLAKSFLQDIHKDI</sequence>
<comment type="caution">
    <text evidence="5">The sequence shown here is derived from an EMBL/GenBank/DDBJ whole genome shotgun (WGS) entry which is preliminary data.</text>
</comment>
<name>A0A5S3XLX0_9GAMM</name>
<feature type="DNA-binding region" description="H-T-H motif" evidence="2">
    <location>
        <begin position="30"/>
        <end position="49"/>
    </location>
</feature>
<evidence type="ECO:0000256" key="2">
    <source>
        <dbReference type="PROSITE-ProRule" id="PRU00335"/>
    </source>
</evidence>
<evidence type="ECO:0000313" key="5">
    <source>
        <dbReference type="EMBL" id="TMP56831.1"/>
    </source>
</evidence>
<dbReference type="OrthoDB" id="4541465at2"/>
<dbReference type="SUPFAM" id="SSF46689">
    <property type="entry name" value="Homeodomain-like"/>
    <property type="match status" value="1"/>
</dbReference>
<dbReference type="Proteomes" id="UP000307706">
    <property type="component" value="Unassembled WGS sequence"/>
</dbReference>
<evidence type="ECO:0000256" key="1">
    <source>
        <dbReference type="ARBA" id="ARBA00023125"/>
    </source>
</evidence>
<dbReference type="Pfam" id="PF00440">
    <property type="entry name" value="TetR_N"/>
    <property type="match status" value="1"/>
</dbReference>
<feature type="domain" description="HTH tetR-type" evidence="3">
    <location>
        <begin position="7"/>
        <end position="67"/>
    </location>
</feature>
<dbReference type="Proteomes" id="UP000305730">
    <property type="component" value="Unassembled WGS sequence"/>
</dbReference>